<reference evidence="3" key="1">
    <citation type="journal article" date="2019" name="IScience">
        <title>Narwhal Genome Reveals Long-Term Low Genetic Diversity despite Current Large Abundance Size.</title>
        <authorList>
            <person name="Westbury M.V."/>
            <person name="Petersen B."/>
            <person name="Garde E."/>
            <person name="Heide-Jorgensen M.P."/>
            <person name="Lorenzen E.D."/>
        </authorList>
    </citation>
    <scope>NUCLEOTIDE SEQUENCE [LARGE SCALE GENOMIC DNA]</scope>
</reference>
<comment type="caution">
    <text evidence="2">The sequence shown here is derived from an EMBL/GenBank/DDBJ whole genome shotgun (WGS) entry which is preliminary data.</text>
</comment>
<accession>A0A4U1F961</accession>
<protein>
    <submittedName>
        <fullName evidence="2">Uncharacterized protein</fullName>
    </submittedName>
</protein>
<feature type="compositionally biased region" description="Basic residues" evidence="1">
    <location>
        <begin position="19"/>
        <end position="28"/>
    </location>
</feature>
<feature type="region of interest" description="Disordered" evidence="1">
    <location>
        <begin position="1"/>
        <end position="28"/>
    </location>
</feature>
<dbReference type="AlphaFoldDB" id="A0A4U1F961"/>
<evidence type="ECO:0000313" key="2">
    <source>
        <dbReference type="EMBL" id="TKC45998.1"/>
    </source>
</evidence>
<dbReference type="EMBL" id="RWIC01000293">
    <property type="protein sequence ID" value="TKC45998.1"/>
    <property type="molecule type" value="Genomic_DNA"/>
</dbReference>
<sequence>MSKRWGPQKGSPSAARIPSPHRKARCLQ</sequence>
<name>A0A4U1F961_MONMO</name>
<evidence type="ECO:0000313" key="3">
    <source>
        <dbReference type="Proteomes" id="UP000308365"/>
    </source>
</evidence>
<evidence type="ECO:0000256" key="1">
    <source>
        <dbReference type="SAM" id="MobiDB-lite"/>
    </source>
</evidence>
<proteinExistence type="predicted"/>
<gene>
    <name evidence="2" type="ORF">EI555_005380</name>
</gene>
<dbReference type="Proteomes" id="UP000308365">
    <property type="component" value="Unassembled WGS sequence"/>
</dbReference>
<organism evidence="2 3">
    <name type="scientific">Monodon monoceros</name>
    <name type="common">Narwhal</name>
    <name type="synonym">Ceratodon monodon</name>
    <dbReference type="NCBI Taxonomy" id="40151"/>
    <lineage>
        <taxon>Eukaryota</taxon>
        <taxon>Metazoa</taxon>
        <taxon>Chordata</taxon>
        <taxon>Craniata</taxon>
        <taxon>Vertebrata</taxon>
        <taxon>Euteleostomi</taxon>
        <taxon>Mammalia</taxon>
        <taxon>Eutheria</taxon>
        <taxon>Laurasiatheria</taxon>
        <taxon>Artiodactyla</taxon>
        <taxon>Whippomorpha</taxon>
        <taxon>Cetacea</taxon>
        <taxon>Odontoceti</taxon>
        <taxon>Monodontidae</taxon>
        <taxon>Monodon</taxon>
    </lineage>
</organism>